<organism evidence="2 3">
    <name type="scientific">Collichthys lucidus</name>
    <name type="common">Big head croaker</name>
    <name type="synonym">Sciaena lucida</name>
    <dbReference type="NCBI Taxonomy" id="240159"/>
    <lineage>
        <taxon>Eukaryota</taxon>
        <taxon>Metazoa</taxon>
        <taxon>Chordata</taxon>
        <taxon>Craniata</taxon>
        <taxon>Vertebrata</taxon>
        <taxon>Euteleostomi</taxon>
        <taxon>Actinopterygii</taxon>
        <taxon>Neopterygii</taxon>
        <taxon>Teleostei</taxon>
        <taxon>Neoteleostei</taxon>
        <taxon>Acanthomorphata</taxon>
        <taxon>Eupercaria</taxon>
        <taxon>Sciaenidae</taxon>
        <taxon>Collichthys</taxon>
    </lineage>
</organism>
<name>A0A4U5VIT9_COLLU</name>
<dbReference type="AlphaFoldDB" id="A0A4U5VIT9"/>
<feature type="region of interest" description="Disordered" evidence="1">
    <location>
        <begin position="1"/>
        <end position="26"/>
    </location>
</feature>
<evidence type="ECO:0000313" key="2">
    <source>
        <dbReference type="EMBL" id="TKS88096.1"/>
    </source>
</evidence>
<sequence>MDSSGCSRDSAPESNRSARREEPSSGGRPELLLFVTCVPEGYRAAKLSLAAYLLCWALLRWYQKLRCQSAPLQGTQNDGRPASQFRARKLLEVKGEGKASVVPGGLRTCCWVDVERDGGGQQRRRKCSDDLWIEEQKKYKRKLARAIRGSVGQLSTLLCEGMDKARRGHSVADPRVTLGPIEAFRGMPLKAHCFSQSTPIGLDCLGWRRRISYTYTSDLTDL</sequence>
<evidence type="ECO:0000256" key="1">
    <source>
        <dbReference type="SAM" id="MobiDB-lite"/>
    </source>
</evidence>
<feature type="compositionally biased region" description="Polar residues" evidence="1">
    <location>
        <begin position="1"/>
        <end position="15"/>
    </location>
</feature>
<evidence type="ECO:0000313" key="3">
    <source>
        <dbReference type="Proteomes" id="UP000298787"/>
    </source>
</evidence>
<protein>
    <submittedName>
        <fullName evidence="2">Uncharacterized protein</fullName>
    </submittedName>
</protein>
<dbReference type="STRING" id="240159.A0A4U5VIT9"/>
<proteinExistence type="predicted"/>
<dbReference type="Proteomes" id="UP000298787">
    <property type="component" value="Chromosome 19"/>
</dbReference>
<accession>A0A4U5VIT9</accession>
<gene>
    <name evidence="2" type="ORF">D9C73_022220</name>
</gene>
<reference evidence="2 3" key="1">
    <citation type="submission" date="2019-01" db="EMBL/GenBank/DDBJ databases">
        <title>Genome Assembly of Collichthys lucidus.</title>
        <authorList>
            <person name="Cai M."/>
            <person name="Xiao S."/>
        </authorList>
    </citation>
    <scope>NUCLEOTIDE SEQUENCE [LARGE SCALE GENOMIC DNA]</scope>
    <source>
        <strain evidence="2">JT15FE1705JMU</strain>
        <tissue evidence="2">Muscle</tissue>
    </source>
</reference>
<dbReference type="EMBL" id="CM014096">
    <property type="protein sequence ID" value="TKS88096.1"/>
    <property type="molecule type" value="Genomic_DNA"/>
</dbReference>
<keyword evidence="3" id="KW-1185">Reference proteome</keyword>